<dbReference type="Gene3D" id="1.10.20.10">
    <property type="entry name" value="Histone, subunit A"/>
    <property type="match status" value="1"/>
</dbReference>
<comment type="subcellular location">
    <subcellularLocation>
        <location evidence="2">Chromosome</location>
    </subcellularLocation>
    <subcellularLocation>
        <location evidence="1">Nucleus</location>
    </subcellularLocation>
</comment>
<dbReference type="GO" id="GO:0046982">
    <property type="term" value="F:protein heterodimerization activity"/>
    <property type="evidence" value="ECO:0007669"/>
    <property type="project" value="InterPro"/>
</dbReference>
<comment type="caution">
    <text evidence="10">The sequence shown here is derived from an EMBL/GenBank/DDBJ whole genome shotgun (WGS) entry which is preliminary data.</text>
</comment>
<evidence type="ECO:0000256" key="2">
    <source>
        <dbReference type="ARBA" id="ARBA00004286"/>
    </source>
</evidence>
<keyword evidence="4 8" id="KW-0158">Chromosome</keyword>
<dbReference type="InterPro" id="IPR001951">
    <property type="entry name" value="Histone_H4"/>
</dbReference>
<dbReference type="PRINTS" id="PR00623">
    <property type="entry name" value="HISTONEH4"/>
</dbReference>
<sequence>MARKRSRGGPVTQRQGPPQPRRRRILRSSVWGEGVGTKPTIKRLARRGGVKRISLTMYEETRGCLKQYAQALVRASAIYAGHSYRTTITAADVTHALRRSGTNLYGFYA</sequence>
<keyword evidence="5 8" id="KW-0238">DNA-binding</keyword>
<dbReference type="Proteomes" id="UP001218188">
    <property type="component" value="Unassembled WGS sequence"/>
</dbReference>
<name>A0AAD6TGB3_9AGAR</name>
<dbReference type="PANTHER" id="PTHR10484">
    <property type="entry name" value="HISTONE H4"/>
    <property type="match status" value="1"/>
</dbReference>
<organism evidence="10 11">
    <name type="scientific">Mycena alexandri</name>
    <dbReference type="NCBI Taxonomy" id="1745969"/>
    <lineage>
        <taxon>Eukaryota</taxon>
        <taxon>Fungi</taxon>
        <taxon>Dikarya</taxon>
        <taxon>Basidiomycota</taxon>
        <taxon>Agaricomycotina</taxon>
        <taxon>Agaricomycetes</taxon>
        <taxon>Agaricomycetidae</taxon>
        <taxon>Agaricales</taxon>
        <taxon>Marasmiineae</taxon>
        <taxon>Mycenaceae</taxon>
        <taxon>Mycena</taxon>
    </lineage>
</organism>
<evidence type="ECO:0000256" key="5">
    <source>
        <dbReference type="ARBA" id="ARBA00023125"/>
    </source>
</evidence>
<keyword evidence="7 8" id="KW-0544">Nucleosome core</keyword>
<keyword evidence="6 8" id="KW-0539">Nucleus</keyword>
<proteinExistence type="inferred from homology"/>
<evidence type="ECO:0000313" key="11">
    <source>
        <dbReference type="Proteomes" id="UP001218188"/>
    </source>
</evidence>
<evidence type="ECO:0000256" key="6">
    <source>
        <dbReference type="ARBA" id="ARBA00023242"/>
    </source>
</evidence>
<accession>A0AAD6TGB3</accession>
<comment type="function">
    <text evidence="8">Core component of nucleosome. Nucleosomes wrap and compact DNA into chromatin, limiting DNA accessibility to the cellular machineries which require DNA as a template. Histones thereby play a central role in transcription regulation, DNA repair, DNA replication and chromosomal stability. DNA accessibility is regulated via a complex set of post-translational modifications of histones, also called histone code, and nucleosome remodeling.</text>
</comment>
<dbReference type="GO" id="GO:0030527">
    <property type="term" value="F:structural constituent of chromatin"/>
    <property type="evidence" value="ECO:0007669"/>
    <property type="project" value="InterPro"/>
</dbReference>
<feature type="region of interest" description="Disordered" evidence="9">
    <location>
        <begin position="1"/>
        <end position="29"/>
    </location>
</feature>
<dbReference type="SMART" id="SM00417">
    <property type="entry name" value="H4"/>
    <property type="match status" value="1"/>
</dbReference>
<evidence type="ECO:0000256" key="7">
    <source>
        <dbReference type="ARBA" id="ARBA00023269"/>
    </source>
</evidence>
<evidence type="ECO:0000256" key="4">
    <source>
        <dbReference type="ARBA" id="ARBA00022454"/>
    </source>
</evidence>
<reference evidence="10" key="1">
    <citation type="submission" date="2023-03" db="EMBL/GenBank/DDBJ databases">
        <title>Massive genome expansion in bonnet fungi (Mycena s.s.) driven by repeated elements and novel gene families across ecological guilds.</title>
        <authorList>
            <consortium name="Lawrence Berkeley National Laboratory"/>
            <person name="Harder C.B."/>
            <person name="Miyauchi S."/>
            <person name="Viragh M."/>
            <person name="Kuo A."/>
            <person name="Thoen E."/>
            <person name="Andreopoulos B."/>
            <person name="Lu D."/>
            <person name="Skrede I."/>
            <person name="Drula E."/>
            <person name="Henrissat B."/>
            <person name="Morin E."/>
            <person name="Kohler A."/>
            <person name="Barry K."/>
            <person name="LaButti K."/>
            <person name="Morin E."/>
            <person name="Salamov A."/>
            <person name="Lipzen A."/>
            <person name="Mereny Z."/>
            <person name="Hegedus B."/>
            <person name="Baldrian P."/>
            <person name="Stursova M."/>
            <person name="Weitz H."/>
            <person name="Taylor A."/>
            <person name="Grigoriev I.V."/>
            <person name="Nagy L.G."/>
            <person name="Martin F."/>
            <person name="Kauserud H."/>
        </authorList>
    </citation>
    <scope>NUCLEOTIDE SEQUENCE</scope>
    <source>
        <strain evidence="10">CBHHK200</strain>
    </source>
</reference>
<dbReference type="InterPro" id="IPR009072">
    <property type="entry name" value="Histone-fold"/>
</dbReference>
<evidence type="ECO:0000256" key="1">
    <source>
        <dbReference type="ARBA" id="ARBA00004123"/>
    </source>
</evidence>
<dbReference type="GO" id="GO:0005634">
    <property type="term" value="C:nucleus"/>
    <property type="evidence" value="ECO:0007669"/>
    <property type="project" value="UniProtKB-SubCell"/>
</dbReference>
<dbReference type="AlphaFoldDB" id="A0AAD6TGB3"/>
<dbReference type="GO" id="GO:0003677">
    <property type="term" value="F:DNA binding"/>
    <property type="evidence" value="ECO:0007669"/>
    <property type="project" value="UniProtKB-KW"/>
</dbReference>
<dbReference type="CDD" id="cd22912">
    <property type="entry name" value="HFD_H4"/>
    <property type="match status" value="1"/>
</dbReference>
<dbReference type="GO" id="GO:0000786">
    <property type="term" value="C:nucleosome"/>
    <property type="evidence" value="ECO:0007669"/>
    <property type="project" value="UniProtKB-KW"/>
</dbReference>
<evidence type="ECO:0000256" key="9">
    <source>
        <dbReference type="SAM" id="MobiDB-lite"/>
    </source>
</evidence>
<keyword evidence="11" id="KW-1185">Reference proteome</keyword>
<dbReference type="EMBL" id="JARJCM010000003">
    <property type="protein sequence ID" value="KAJ7046051.1"/>
    <property type="molecule type" value="Genomic_DNA"/>
</dbReference>
<comment type="subunit">
    <text evidence="8">The nucleosome is a histone octamer containing two molecules each of H2A, H2B, H3 and H4 assembled in one H3-H4 heterotetramer and two H2A-H2B heterodimers. The octamer wraps approximately 147 bp of DNA.</text>
</comment>
<protein>
    <recommendedName>
        <fullName evidence="8">Histone H4</fullName>
    </recommendedName>
</protein>
<comment type="similarity">
    <text evidence="3 8">Belongs to the histone H4 family.</text>
</comment>
<evidence type="ECO:0000256" key="8">
    <source>
        <dbReference type="RuleBase" id="RU000528"/>
    </source>
</evidence>
<dbReference type="SUPFAM" id="SSF47113">
    <property type="entry name" value="Histone-fold"/>
    <property type="match status" value="1"/>
</dbReference>
<evidence type="ECO:0000256" key="3">
    <source>
        <dbReference type="ARBA" id="ARBA00006564"/>
    </source>
</evidence>
<gene>
    <name evidence="10" type="ORF">C8F04DRAFT_338774</name>
</gene>
<evidence type="ECO:0000313" key="10">
    <source>
        <dbReference type="EMBL" id="KAJ7046051.1"/>
    </source>
</evidence>